<evidence type="ECO:0000259" key="4">
    <source>
        <dbReference type="SMART" id="SM00064"/>
    </source>
</evidence>
<dbReference type="InterPro" id="IPR052113">
    <property type="entry name" value="FYVE-type_Zinc_Finger"/>
</dbReference>
<evidence type="ECO:0000256" key="3">
    <source>
        <dbReference type="ARBA" id="ARBA00022833"/>
    </source>
</evidence>
<keyword evidence="6" id="KW-1185">Reference proteome</keyword>
<keyword evidence="1" id="KW-0479">Metal-binding</keyword>
<evidence type="ECO:0000256" key="2">
    <source>
        <dbReference type="ARBA" id="ARBA00022771"/>
    </source>
</evidence>
<accession>A7S7Z7</accession>
<gene>
    <name evidence="5" type="ORF">NEMVEDRAFT_v1g208190</name>
</gene>
<sequence>MSSSKQLLKGKSGLRMVSSEAERSPFMLEEPHWEDDALVTCGRIYCGGCCDHKVMLERLSFIDPVRVCEECSHVAKREEEFFHKHLKILCNGANFIVDNSAPLTFNCKLEHNTHREILFECDGDAYHEPIELSRLVSVQLIADNPDDRVSGIILKYKERAEVMEVKLHAIGTSEAEKKSGLAWIAAMQRAIKMLFEVGS</sequence>
<dbReference type="PhylomeDB" id="A7S7Z7"/>
<dbReference type="InterPro" id="IPR000306">
    <property type="entry name" value="Znf_FYVE"/>
</dbReference>
<dbReference type="OMA" id="HCEIEIA"/>
<evidence type="ECO:0000313" key="5">
    <source>
        <dbReference type="EMBL" id="EDO40162.1"/>
    </source>
</evidence>
<dbReference type="InParanoid" id="A7S7Z7"/>
<dbReference type="EMBL" id="DS469595">
    <property type="protein sequence ID" value="EDO40162.1"/>
    <property type="molecule type" value="Genomic_DNA"/>
</dbReference>
<proteinExistence type="predicted"/>
<keyword evidence="2" id="KW-0863">Zinc-finger</keyword>
<dbReference type="InterPro" id="IPR032031">
    <property type="entry name" value="ZFYVE21_C"/>
</dbReference>
<dbReference type="HOGENOM" id="CLU_103398_0_0_1"/>
<dbReference type="SMART" id="SM00064">
    <property type="entry name" value="FYVE"/>
    <property type="match status" value="1"/>
</dbReference>
<dbReference type="Pfam" id="PF16696">
    <property type="entry name" value="ZFYVE21_C"/>
    <property type="match status" value="1"/>
</dbReference>
<dbReference type="Gene3D" id="3.30.40.10">
    <property type="entry name" value="Zinc/RING finger domain, C3HC4 (zinc finger)"/>
    <property type="match status" value="1"/>
</dbReference>
<dbReference type="InterPro" id="IPR013083">
    <property type="entry name" value="Znf_RING/FYVE/PHD"/>
</dbReference>
<dbReference type="PANTHER" id="PTHR39490:SF8">
    <property type="entry name" value="ZINC FINGER FYVE DOMAIN-CONTAINING PROTEIN 21"/>
    <property type="match status" value="1"/>
</dbReference>
<dbReference type="eggNOG" id="ENOG502QRR6">
    <property type="taxonomic scope" value="Eukaryota"/>
</dbReference>
<keyword evidence="3" id="KW-0862">Zinc</keyword>
<dbReference type="Proteomes" id="UP000001593">
    <property type="component" value="Unassembled WGS sequence"/>
</dbReference>
<organism evidence="5 6">
    <name type="scientific">Nematostella vectensis</name>
    <name type="common">Starlet sea anemone</name>
    <dbReference type="NCBI Taxonomy" id="45351"/>
    <lineage>
        <taxon>Eukaryota</taxon>
        <taxon>Metazoa</taxon>
        <taxon>Cnidaria</taxon>
        <taxon>Anthozoa</taxon>
        <taxon>Hexacorallia</taxon>
        <taxon>Actiniaria</taxon>
        <taxon>Edwardsiidae</taxon>
        <taxon>Nematostella</taxon>
    </lineage>
</organism>
<protein>
    <recommendedName>
        <fullName evidence="4">FYVE zinc finger domain-containing protein</fullName>
    </recommendedName>
</protein>
<dbReference type="STRING" id="45351.A7S7Z7"/>
<evidence type="ECO:0000256" key="1">
    <source>
        <dbReference type="ARBA" id="ARBA00022723"/>
    </source>
</evidence>
<name>A7S7Z7_NEMVE</name>
<dbReference type="AlphaFoldDB" id="A7S7Z7"/>
<feature type="domain" description="FYVE zinc finger" evidence="4">
    <location>
        <begin position="28"/>
        <end position="77"/>
    </location>
</feature>
<evidence type="ECO:0000313" key="6">
    <source>
        <dbReference type="Proteomes" id="UP000001593"/>
    </source>
</evidence>
<dbReference type="Gene3D" id="2.30.29.160">
    <property type="entry name" value="Zinc finger FYVE domain-containing protein 21, C-terminal"/>
    <property type="match status" value="1"/>
</dbReference>
<dbReference type="InterPro" id="IPR011011">
    <property type="entry name" value="Znf_FYVE_PHD"/>
</dbReference>
<dbReference type="PANTHER" id="PTHR39490">
    <property type="entry name" value="ARRESTIN DOMAIN-CONTAINING PROTEIN D"/>
    <property type="match status" value="1"/>
</dbReference>
<dbReference type="GO" id="GO:0008270">
    <property type="term" value="F:zinc ion binding"/>
    <property type="evidence" value="ECO:0007669"/>
    <property type="project" value="UniProtKB-KW"/>
</dbReference>
<dbReference type="SUPFAM" id="SSF57903">
    <property type="entry name" value="FYVE/PHD zinc finger"/>
    <property type="match status" value="1"/>
</dbReference>
<dbReference type="InterPro" id="IPR038632">
    <property type="entry name" value="ZFYVE21_C_sf"/>
</dbReference>
<reference evidence="5 6" key="1">
    <citation type="journal article" date="2007" name="Science">
        <title>Sea anemone genome reveals ancestral eumetazoan gene repertoire and genomic organization.</title>
        <authorList>
            <person name="Putnam N.H."/>
            <person name="Srivastava M."/>
            <person name="Hellsten U."/>
            <person name="Dirks B."/>
            <person name="Chapman J."/>
            <person name="Salamov A."/>
            <person name="Terry A."/>
            <person name="Shapiro H."/>
            <person name="Lindquist E."/>
            <person name="Kapitonov V.V."/>
            <person name="Jurka J."/>
            <person name="Genikhovich G."/>
            <person name="Grigoriev I.V."/>
            <person name="Lucas S.M."/>
            <person name="Steele R.E."/>
            <person name="Finnerty J.R."/>
            <person name="Technau U."/>
            <person name="Martindale M.Q."/>
            <person name="Rokhsar D.S."/>
        </authorList>
    </citation>
    <scope>NUCLEOTIDE SEQUENCE [LARGE SCALE GENOMIC DNA]</scope>
    <source>
        <strain evidence="6">CH2 X CH6</strain>
    </source>
</reference>